<organism evidence="2 3">
    <name type="scientific">Haemaphysalis longicornis</name>
    <name type="common">Bush tick</name>
    <dbReference type="NCBI Taxonomy" id="44386"/>
    <lineage>
        <taxon>Eukaryota</taxon>
        <taxon>Metazoa</taxon>
        <taxon>Ecdysozoa</taxon>
        <taxon>Arthropoda</taxon>
        <taxon>Chelicerata</taxon>
        <taxon>Arachnida</taxon>
        <taxon>Acari</taxon>
        <taxon>Parasitiformes</taxon>
        <taxon>Ixodida</taxon>
        <taxon>Ixodoidea</taxon>
        <taxon>Ixodidae</taxon>
        <taxon>Haemaphysalinae</taxon>
        <taxon>Haemaphysalis</taxon>
    </lineage>
</organism>
<dbReference type="VEuPathDB" id="VectorBase:HLOH_043798"/>
<protein>
    <recommendedName>
        <fullName evidence="1">Reverse transcriptase domain-containing protein</fullName>
    </recommendedName>
</protein>
<evidence type="ECO:0000313" key="2">
    <source>
        <dbReference type="EMBL" id="KAH9359539.1"/>
    </source>
</evidence>
<dbReference type="InterPro" id="IPR000477">
    <property type="entry name" value="RT_dom"/>
</dbReference>
<dbReference type="EMBL" id="JABSTR010000001">
    <property type="protein sequence ID" value="KAH9359539.1"/>
    <property type="molecule type" value="Genomic_DNA"/>
</dbReference>
<accession>A0A9J6F9U7</accession>
<comment type="caution">
    <text evidence="2">The sequence shown here is derived from an EMBL/GenBank/DDBJ whole genome shotgun (WGS) entry which is preliminary data.</text>
</comment>
<dbReference type="OrthoDB" id="6515679at2759"/>
<reference evidence="2 3" key="1">
    <citation type="journal article" date="2020" name="Cell">
        <title>Large-Scale Comparative Analyses of Tick Genomes Elucidate Their Genetic Diversity and Vector Capacities.</title>
        <authorList>
            <consortium name="Tick Genome and Microbiome Consortium (TIGMIC)"/>
            <person name="Jia N."/>
            <person name="Wang J."/>
            <person name="Shi W."/>
            <person name="Du L."/>
            <person name="Sun Y."/>
            <person name="Zhan W."/>
            <person name="Jiang J.F."/>
            <person name="Wang Q."/>
            <person name="Zhang B."/>
            <person name="Ji P."/>
            <person name="Bell-Sakyi L."/>
            <person name="Cui X.M."/>
            <person name="Yuan T.T."/>
            <person name="Jiang B.G."/>
            <person name="Yang W.F."/>
            <person name="Lam T.T."/>
            <person name="Chang Q.C."/>
            <person name="Ding S.J."/>
            <person name="Wang X.J."/>
            <person name="Zhu J.G."/>
            <person name="Ruan X.D."/>
            <person name="Zhao L."/>
            <person name="Wei J.T."/>
            <person name="Ye R.Z."/>
            <person name="Que T.C."/>
            <person name="Du C.H."/>
            <person name="Zhou Y.H."/>
            <person name="Cheng J.X."/>
            <person name="Dai P.F."/>
            <person name="Guo W.B."/>
            <person name="Han X.H."/>
            <person name="Huang E.J."/>
            <person name="Li L.F."/>
            <person name="Wei W."/>
            <person name="Gao Y.C."/>
            <person name="Liu J.Z."/>
            <person name="Shao H.Z."/>
            <person name="Wang X."/>
            <person name="Wang C.C."/>
            <person name="Yang T.C."/>
            <person name="Huo Q.B."/>
            <person name="Li W."/>
            <person name="Chen H.Y."/>
            <person name="Chen S.E."/>
            <person name="Zhou L.G."/>
            <person name="Ni X.B."/>
            <person name="Tian J.H."/>
            <person name="Sheng Y."/>
            <person name="Liu T."/>
            <person name="Pan Y.S."/>
            <person name="Xia L.Y."/>
            <person name="Li J."/>
            <person name="Zhao F."/>
            <person name="Cao W.C."/>
        </authorList>
    </citation>
    <scope>NUCLEOTIDE SEQUENCE [LARGE SCALE GENOMIC DNA]</scope>
    <source>
        <strain evidence="2">HaeL-2018</strain>
    </source>
</reference>
<keyword evidence="3" id="KW-1185">Reference proteome</keyword>
<sequence length="243" mass="26817">MNSGSSTDLNQLDLSNAFDTLDHVRLATKAAQAGLRGALLFWLSRLLVGRSERVLYCGSCSRSYCFLSVVHECSVPRPTLFNLYPYDMPHSKDVLLVQYAEDTSILACVLPSVHSLALLHDHLTRVSRWATANHLSISTTKSVLLRLHNSKRAASPIYTLGDSVLPAVSSASILGVQFTPPLDFSLHISNIEAKARRTLGFGLRTSKPCGPETFCTLYTALELPRLEYCSSVWNIYQLYPPTG</sequence>
<evidence type="ECO:0000259" key="1">
    <source>
        <dbReference type="Pfam" id="PF00078"/>
    </source>
</evidence>
<feature type="domain" description="Reverse transcriptase" evidence="1">
    <location>
        <begin position="8"/>
        <end position="177"/>
    </location>
</feature>
<dbReference type="Proteomes" id="UP000821853">
    <property type="component" value="Chromosome 1"/>
</dbReference>
<dbReference type="PANTHER" id="PTHR33332">
    <property type="entry name" value="REVERSE TRANSCRIPTASE DOMAIN-CONTAINING PROTEIN"/>
    <property type="match status" value="1"/>
</dbReference>
<dbReference type="Pfam" id="PF00078">
    <property type="entry name" value="RVT_1"/>
    <property type="match status" value="1"/>
</dbReference>
<proteinExistence type="predicted"/>
<dbReference type="AlphaFoldDB" id="A0A9J6F9U7"/>
<evidence type="ECO:0000313" key="3">
    <source>
        <dbReference type="Proteomes" id="UP000821853"/>
    </source>
</evidence>
<name>A0A9J6F9U7_HAELO</name>
<gene>
    <name evidence="2" type="ORF">HPB48_018064</name>
</gene>
<dbReference type="OMA" id="WSSHYEN"/>